<dbReference type="Proteomes" id="UP001375539">
    <property type="component" value="Unassembled WGS sequence"/>
</dbReference>
<reference evidence="1" key="1">
    <citation type="submission" date="2024-03" db="EMBL/GenBank/DDBJ databases">
        <title>Novel Streptomyces species of biotechnological and ecological value are a feature of Machair soil.</title>
        <authorList>
            <person name="Prole J.R."/>
            <person name="Goodfellow M."/>
            <person name="Allenby N."/>
            <person name="Ward A.C."/>
        </authorList>
    </citation>
    <scope>NUCLEOTIDE SEQUENCE</scope>
    <source>
        <strain evidence="1">MS1.AVA.4</strain>
    </source>
</reference>
<organism evidence="1 2">
    <name type="scientific">Streptomyces pratisoli</name>
    <dbReference type="NCBI Taxonomy" id="3139917"/>
    <lineage>
        <taxon>Bacteria</taxon>
        <taxon>Bacillati</taxon>
        <taxon>Actinomycetota</taxon>
        <taxon>Actinomycetes</taxon>
        <taxon>Kitasatosporales</taxon>
        <taxon>Streptomycetaceae</taxon>
        <taxon>Streptomyces</taxon>
    </lineage>
</organism>
<gene>
    <name evidence="1" type="ORF">WKI58_01380</name>
</gene>
<sequence>MARIELLPFDVTHAATVAGWPATSGEVAMWCGRHDFPLPPRAIAEWQAGDDVRAHMLLRGEELLAYGELWFDDEEDEAELARLIVSPAARAQGIGQELVCRLTALATDAGYEDVFMRVHPHNEPALRCYRRAAFLPVDPDLATAWNAAQPVDYVWLHHSTARTNTR</sequence>
<dbReference type="EMBL" id="JBBKAI010000002">
    <property type="protein sequence ID" value="MEJ8655186.1"/>
    <property type="molecule type" value="Genomic_DNA"/>
</dbReference>
<protein>
    <submittedName>
        <fullName evidence="1">GNAT family N-acetyltransferase</fullName>
    </submittedName>
</protein>
<accession>A0ACC6QA75</accession>
<name>A0ACC6QA75_9ACTN</name>
<proteinExistence type="predicted"/>
<evidence type="ECO:0000313" key="1">
    <source>
        <dbReference type="EMBL" id="MEJ8655186.1"/>
    </source>
</evidence>
<keyword evidence="2" id="KW-1185">Reference proteome</keyword>
<evidence type="ECO:0000313" key="2">
    <source>
        <dbReference type="Proteomes" id="UP001375539"/>
    </source>
</evidence>
<comment type="caution">
    <text evidence="1">The sequence shown here is derived from an EMBL/GenBank/DDBJ whole genome shotgun (WGS) entry which is preliminary data.</text>
</comment>